<reference evidence="2" key="2">
    <citation type="submission" date="2021-01" db="EMBL/GenBank/DDBJ databases">
        <authorList>
            <person name="Schikora-Tamarit M.A."/>
        </authorList>
    </citation>
    <scope>NUCLEOTIDE SEQUENCE</scope>
    <source>
        <strain evidence="2">CBS6075</strain>
    </source>
</reference>
<keyword evidence="3" id="KW-1185">Reference proteome</keyword>
<evidence type="ECO:0008006" key="4">
    <source>
        <dbReference type="Google" id="ProtNLM"/>
    </source>
</evidence>
<reference evidence="2" key="1">
    <citation type="journal article" date="2021" name="Open Biol.">
        <title>Shared evolutionary footprints suggest mitochondrial oxidative damage underlies multiple complex I losses in fungi.</title>
        <authorList>
            <person name="Schikora-Tamarit M.A."/>
            <person name="Marcet-Houben M."/>
            <person name="Nosek J."/>
            <person name="Gabaldon T."/>
        </authorList>
    </citation>
    <scope>NUCLEOTIDE SEQUENCE</scope>
    <source>
        <strain evidence="2">CBS6075</strain>
    </source>
</reference>
<organism evidence="2 3">
    <name type="scientific">Ogataea philodendri</name>
    <dbReference type="NCBI Taxonomy" id="1378263"/>
    <lineage>
        <taxon>Eukaryota</taxon>
        <taxon>Fungi</taxon>
        <taxon>Dikarya</taxon>
        <taxon>Ascomycota</taxon>
        <taxon>Saccharomycotina</taxon>
        <taxon>Pichiomycetes</taxon>
        <taxon>Pichiales</taxon>
        <taxon>Pichiaceae</taxon>
        <taxon>Ogataea</taxon>
    </lineage>
</organism>
<dbReference type="Proteomes" id="UP000769157">
    <property type="component" value="Unassembled WGS sequence"/>
</dbReference>
<keyword evidence="1" id="KW-0732">Signal</keyword>
<dbReference type="GeneID" id="70237633"/>
<comment type="caution">
    <text evidence="2">The sequence shown here is derived from an EMBL/GenBank/DDBJ whole genome shotgun (WGS) entry which is preliminary data.</text>
</comment>
<name>A0A9P8NZG8_9ASCO</name>
<accession>A0A9P8NZG8</accession>
<proteinExistence type="predicted"/>
<evidence type="ECO:0000256" key="1">
    <source>
        <dbReference type="SAM" id="SignalP"/>
    </source>
</evidence>
<evidence type="ECO:0000313" key="3">
    <source>
        <dbReference type="Proteomes" id="UP000769157"/>
    </source>
</evidence>
<dbReference type="AlphaFoldDB" id="A0A9P8NZG8"/>
<gene>
    <name evidence="2" type="ORF">OGAPHI_005669</name>
</gene>
<evidence type="ECO:0000313" key="2">
    <source>
        <dbReference type="EMBL" id="KAH3662417.1"/>
    </source>
</evidence>
<dbReference type="EMBL" id="JAEUBE010000378">
    <property type="protein sequence ID" value="KAH3662417.1"/>
    <property type="molecule type" value="Genomic_DNA"/>
</dbReference>
<feature type="chain" id="PRO_5040481658" description="Secreted protein" evidence="1">
    <location>
        <begin position="22"/>
        <end position="97"/>
    </location>
</feature>
<sequence>MRTRCFLMMALSIWWLSSVQSRHSTTPTARSVPVLQSTRTDFESESAFTSSGTIPGSLFRRSLPDFLDCESSGRWRSFGLQLCSRDLKVTAWSSTTR</sequence>
<protein>
    <recommendedName>
        <fullName evidence="4">Secreted protein</fullName>
    </recommendedName>
</protein>
<feature type="signal peptide" evidence="1">
    <location>
        <begin position="1"/>
        <end position="21"/>
    </location>
</feature>
<dbReference type="RefSeq" id="XP_046059506.1">
    <property type="nucleotide sequence ID" value="XM_046206875.1"/>
</dbReference>